<dbReference type="SMART" id="SM00059">
    <property type="entry name" value="FN2"/>
    <property type="match status" value="1"/>
</dbReference>
<dbReference type="GO" id="GO:0016020">
    <property type="term" value="C:membrane"/>
    <property type="evidence" value="ECO:0007669"/>
    <property type="project" value="UniProtKB-SubCell"/>
</dbReference>
<dbReference type="FunFam" id="3.10.100.10:FF:000225">
    <property type="match status" value="1"/>
</dbReference>
<dbReference type="Pfam" id="PF00040">
    <property type="entry name" value="fn2"/>
    <property type="match status" value="1"/>
</dbReference>
<dbReference type="Pfam" id="PF00059">
    <property type="entry name" value="Lectin_C"/>
    <property type="match status" value="8"/>
</dbReference>
<dbReference type="Gene3D" id="2.10.10.10">
    <property type="entry name" value="Fibronectin, type II, collagen-binding"/>
    <property type="match status" value="1"/>
</dbReference>
<accession>F6TGD6</accession>
<dbReference type="InterPro" id="IPR036943">
    <property type="entry name" value="FN_type2_sf"/>
</dbReference>
<keyword evidence="7" id="KW-0325">Glycoprotein</keyword>
<evidence type="ECO:0000256" key="8">
    <source>
        <dbReference type="PROSITE-ProRule" id="PRU00479"/>
    </source>
</evidence>
<feature type="disulfide bond" evidence="8">
    <location>
        <begin position="13"/>
        <end position="39"/>
    </location>
</feature>
<keyword evidence="13" id="KW-1185">Reference proteome</keyword>
<dbReference type="CDD" id="cd00062">
    <property type="entry name" value="FN2"/>
    <property type="match status" value="1"/>
</dbReference>
<dbReference type="PANTHER" id="PTHR22803">
    <property type="entry name" value="MANNOSE, PHOSPHOLIPASE, LECTIN RECEPTOR RELATED"/>
    <property type="match status" value="1"/>
</dbReference>
<evidence type="ECO:0000256" key="1">
    <source>
        <dbReference type="ARBA" id="ARBA00004167"/>
    </source>
</evidence>
<keyword evidence="3" id="KW-0677">Repeat</keyword>
<feature type="domain" description="C-type lectin" evidence="10">
    <location>
        <begin position="219"/>
        <end position="333"/>
    </location>
</feature>
<dbReference type="PROSITE" id="PS00023">
    <property type="entry name" value="FN2_1"/>
    <property type="match status" value="1"/>
</dbReference>
<dbReference type="InterPro" id="IPR000562">
    <property type="entry name" value="FN_type2_dom"/>
</dbReference>
<protein>
    <submittedName>
        <fullName evidence="12">C-type mannose receptor 2</fullName>
    </submittedName>
</protein>
<dbReference type="OMA" id="DQILLWQ"/>
<keyword evidence="6 8" id="KW-1015">Disulfide bond</keyword>
<evidence type="ECO:0000259" key="11">
    <source>
        <dbReference type="PROSITE" id="PS51092"/>
    </source>
</evidence>
<comment type="subcellular location">
    <subcellularLocation>
        <location evidence="1">Membrane</location>
        <topology evidence="1">Single-pass membrane protein</topology>
    </subcellularLocation>
</comment>
<dbReference type="SMART" id="SM00034">
    <property type="entry name" value="CLECT"/>
    <property type="match status" value="8"/>
</dbReference>
<feature type="domain" description="C-type lectin" evidence="10">
    <location>
        <begin position="521"/>
        <end position="650"/>
    </location>
</feature>
<evidence type="ECO:0000256" key="4">
    <source>
        <dbReference type="ARBA" id="ARBA00022989"/>
    </source>
</evidence>
<evidence type="ECO:0000256" key="2">
    <source>
        <dbReference type="ARBA" id="ARBA00022692"/>
    </source>
</evidence>
<keyword evidence="5 9" id="KW-0472">Membrane</keyword>
<dbReference type="FunFam" id="3.10.100.10:FF:000172">
    <property type="entry name" value="macrophage mannose receptor 1 isoform X2"/>
    <property type="match status" value="1"/>
</dbReference>
<dbReference type="InterPro" id="IPR001304">
    <property type="entry name" value="C-type_lectin-like"/>
</dbReference>
<evidence type="ECO:0000313" key="12">
    <source>
        <dbReference type="Ensembl" id="ENSCINP00000004174.3"/>
    </source>
</evidence>
<reference evidence="13" key="1">
    <citation type="journal article" date="2002" name="Science">
        <title>The draft genome of Ciona intestinalis: insights into chordate and vertebrate origins.</title>
        <authorList>
            <person name="Dehal P."/>
            <person name="Satou Y."/>
            <person name="Campbell R.K."/>
            <person name="Chapman J."/>
            <person name="Degnan B."/>
            <person name="De Tomaso A."/>
            <person name="Davidson B."/>
            <person name="Di Gregorio A."/>
            <person name="Gelpke M."/>
            <person name="Goodstein D.M."/>
            <person name="Harafuji N."/>
            <person name="Hastings K.E."/>
            <person name="Ho I."/>
            <person name="Hotta K."/>
            <person name="Huang W."/>
            <person name="Kawashima T."/>
            <person name="Lemaire P."/>
            <person name="Martinez D."/>
            <person name="Meinertzhagen I.A."/>
            <person name="Necula S."/>
            <person name="Nonaka M."/>
            <person name="Putnam N."/>
            <person name="Rash S."/>
            <person name="Saiga H."/>
            <person name="Satake M."/>
            <person name="Terry A."/>
            <person name="Yamada L."/>
            <person name="Wang H.G."/>
            <person name="Awazu S."/>
            <person name="Azumi K."/>
            <person name="Boore J."/>
            <person name="Branno M."/>
            <person name="Chin-Bow S."/>
            <person name="DeSantis R."/>
            <person name="Doyle S."/>
            <person name="Francino P."/>
            <person name="Keys D.N."/>
            <person name="Haga S."/>
            <person name="Hayashi H."/>
            <person name="Hino K."/>
            <person name="Imai K.S."/>
            <person name="Inaba K."/>
            <person name="Kano S."/>
            <person name="Kobayashi K."/>
            <person name="Kobayashi M."/>
            <person name="Lee B.I."/>
            <person name="Makabe K.W."/>
            <person name="Manohar C."/>
            <person name="Matassi G."/>
            <person name="Medina M."/>
            <person name="Mochizuki Y."/>
            <person name="Mount S."/>
            <person name="Morishita T."/>
            <person name="Miura S."/>
            <person name="Nakayama A."/>
            <person name="Nishizaka S."/>
            <person name="Nomoto H."/>
            <person name="Ohta F."/>
            <person name="Oishi K."/>
            <person name="Rigoutsos I."/>
            <person name="Sano M."/>
            <person name="Sasaki A."/>
            <person name="Sasakura Y."/>
            <person name="Shoguchi E."/>
            <person name="Shin-i T."/>
            <person name="Spagnuolo A."/>
            <person name="Stainier D."/>
            <person name="Suzuki M.M."/>
            <person name="Tassy O."/>
            <person name="Takatori N."/>
            <person name="Tokuoka M."/>
            <person name="Yagi K."/>
            <person name="Yoshizaki F."/>
            <person name="Wada S."/>
            <person name="Zhang C."/>
            <person name="Hyatt P.D."/>
            <person name="Larimer F."/>
            <person name="Detter C."/>
            <person name="Doggett N."/>
            <person name="Glavina T."/>
            <person name="Hawkins T."/>
            <person name="Richardson P."/>
            <person name="Lucas S."/>
            <person name="Kohara Y."/>
            <person name="Levine M."/>
            <person name="Satoh N."/>
            <person name="Rokhsar D.S."/>
        </authorList>
    </citation>
    <scope>NUCLEOTIDE SEQUENCE [LARGE SCALE GENOMIC DNA]</scope>
</reference>
<dbReference type="MEROPS" id="I63.001"/>
<evidence type="ECO:0000259" key="10">
    <source>
        <dbReference type="PROSITE" id="PS50041"/>
    </source>
</evidence>
<gene>
    <name evidence="12" type="primary">LOC100176419</name>
</gene>
<dbReference type="FunFam" id="3.10.100.10:FF:000305">
    <property type="match status" value="1"/>
</dbReference>
<dbReference type="Gene3D" id="3.10.100.10">
    <property type="entry name" value="Mannose-Binding Protein A, subunit A"/>
    <property type="match status" value="8"/>
</dbReference>
<dbReference type="InterPro" id="IPR050111">
    <property type="entry name" value="C-type_lectin/snaclec_domain"/>
</dbReference>
<name>F6TGD6_CIOIN</name>
<dbReference type="PROSITE" id="PS50041">
    <property type="entry name" value="C_TYPE_LECTIN_2"/>
    <property type="match status" value="8"/>
</dbReference>
<organism evidence="12 13">
    <name type="scientific">Ciona intestinalis</name>
    <name type="common">Transparent sea squirt</name>
    <name type="synonym">Ascidia intestinalis</name>
    <dbReference type="NCBI Taxonomy" id="7719"/>
    <lineage>
        <taxon>Eukaryota</taxon>
        <taxon>Metazoa</taxon>
        <taxon>Chordata</taxon>
        <taxon>Tunicata</taxon>
        <taxon>Ascidiacea</taxon>
        <taxon>Phlebobranchia</taxon>
        <taxon>Cionidae</taxon>
        <taxon>Ciona</taxon>
    </lineage>
</organism>
<reference evidence="12" key="2">
    <citation type="submission" date="2025-08" db="UniProtKB">
        <authorList>
            <consortium name="Ensembl"/>
        </authorList>
    </citation>
    <scope>IDENTIFICATION</scope>
</reference>
<feature type="domain" description="C-type lectin" evidence="10">
    <location>
        <begin position="365"/>
        <end position="494"/>
    </location>
</feature>
<feature type="domain" description="Fibronectin type-II" evidence="11">
    <location>
        <begin position="8"/>
        <end position="56"/>
    </location>
</feature>
<dbReference type="InterPro" id="IPR016187">
    <property type="entry name" value="CTDL_fold"/>
</dbReference>
<dbReference type="PROSITE" id="PS00615">
    <property type="entry name" value="C_TYPE_LECTIN_1"/>
    <property type="match status" value="6"/>
</dbReference>
<dbReference type="GO" id="GO:0038023">
    <property type="term" value="F:signaling receptor activity"/>
    <property type="evidence" value="ECO:0000318"/>
    <property type="project" value="GO_Central"/>
</dbReference>
<dbReference type="FunFam" id="2.10.10.10:FF:000001">
    <property type="entry name" value="Fibronectin 1a isoform 1"/>
    <property type="match status" value="1"/>
</dbReference>
<evidence type="ECO:0000256" key="7">
    <source>
        <dbReference type="ARBA" id="ARBA00023180"/>
    </source>
</evidence>
<evidence type="ECO:0000256" key="9">
    <source>
        <dbReference type="SAM" id="Phobius"/>
    </source>
</evidence>
<evidence type="ECO:0000256" key="3">
    <source>
        <dbReference type="ARBA" id="ARBA00022737"/>
    </source>
</evidence>
<keyword evidence="4 9" id="KW-1133">Transmembrane helix</keyword>
<reference evidence="12" key="3">
    <citation type="submission" date="2025-09" db="UniProtKB">
        <authorList>
            <consortium name="Ensembl"/>
        </authorList>
    </citation>
    <scope>IDENTIFICATION</scope>
</reference>
<evidence type="ECO:0000256" key="5">
    <source>
        <dbReference type="ARBA" id="ARBA00023136"/>
    </source>
</evidence>
<feature type="transmembrane region" description="Helical" evidence="9">
    <location>
        <begin position="1286"/>
        <end position="1307"/>
    </location>
</feature>
<dbReference type="InterPro" id="IPR018378">
    <property type="entry name" value="C-type_lectin_CS"/>
</dbReference>
<dbReference type="InterPro" id="IPR016186">
    <property type="entry name" value="C-type_lectin-like/link_sf"/>
</dbReference>
<dbReference type="InterPro" id="IPR013806">
    <property type="entry name" value="Kringle-like"/>
</dbReference>
<feature type="domain" description="C-type lectin" evidence="10">
    <location>
        <begin position="1143"/>
        <end position="1266"/>
    </location>
</feature>
<dbReference type="GeneTree" id="ENSGT01050000244842"/>
<dbReference type="CDD" id="cd00037">
    <property type="entry name" value="CLECT"/>
    <property type="match status" value="7"/>
</dbReference>
<dbReference type="Ensembl" id="ENSCINT00000004174.3">
    <property type="protein sequence ID" value="ENSCINP00000004174.3"/>
    <property type="gene ID" value="ENSCING00000002050.3"/>
</dbReference>
<feature type="disulfide bond" evidence="8">
    <location>
        <begin position="27"/>
        <end position="54"/>
    </location>
</feature>
<dbReference type="Proteomes" id="UP000008144">
    <property type="component" value="Unassembled WGS sequence"/>
</dbReference>
<feature type="domain" description="C-type lectin" evidence="10">
    <location>
        <begin position="679"/>
        <end position="796"/>
    </location>
</feature>
<dbReference type="SUPFAM" id="SSF56436">
    <property type="entry name" value="C-type lectin-like"/>
    <property type="match status" value="8"/>
</dbReference>
<dbReference type="InParanoid" id="F6TGD6"/>
<proteinExistence type="predicted"/>
<dbReference type="PROSITE" id="PS51092">
    <property type="entry name" value="FN2_2"/>
    <property type="match status" value="1"/>
</dbReference>
<feature type="domain" description="C-type lectin" evidence="10">
    <location>
        <begin position="987"/>
        <end position="1114"/>
    </location>
</feature>
<keyword evidence="2 9" id="KW-0812">Transmembrane</keyword>
<dbReference type="PRINTS" id="PR00013">
    <property type="entry name" value="FNTYPEII"/>
</dbReference>
<feature type="domain" description="C-type lectin" evidence="10">
    <location>
        <begin position="70"/>
        <end position="187"/>
    </location>
</feature>
<feature type="domain" description="C-type lectin" evidence="10">
    <location>
        <begin position="825"/>
        <end position="957"/>
    </location>
</feature>
<dbReference type="SUPFAM" id="SSF57440">
    <property type="entry name" value="Kringle-like"/>
    <property type="match status" value="1"/>
</dbReference>
<evidence type="ECO:0000313" key="13">
    <source>
        <dbReference type="Proteomes" id="UP000008144"/>
    </source>
</evidence>
<sequence>IYTIGGNAGGDPCLFPFTFMGVSYSDCTTAGRSDNQKWCATTSNYAKDFIWGICPQPVRGCGDFWVEGQFGEYCYQFNFQSSQTWVQARDACRQQNADLLSITSPKEQAWIAAGRINVVTTVMWLGMSDITVEGNWAWSDGYPLVYLNWRAGQPNSYGGNEDCGAIITRNGLWGDTPCSRHLSFICKKRGMTNWGKHEPSHPPNYAHATLYCESGWKSIGGRCFRLGCTIPSVWFDAQTSCKKVGADVARIGSKAELDEIIVWMEATRSLKISTYDDLWIGLNDIDHEMHFEWDDGVTPTFTYWGKDQPVDIQGDRDCVKMSLASGRWDDVSCYSYPSNSTCIHSGSNVTLPTPDKGCPVGWVGFEATCYKFVHQQTNWTDGYRLCQRRFGNISRMIVPHNRFEQTFLTTQSHHYDITVTFHLNILALSQPTTGWHFFDTDFDDVKQSKKIIFTNWERNQPKLSVGMCVSMGAGSHAGLWKVGNCKDQRRVVCTQPRQGFTTAPPPTTPIPLPCPDGWQAIKTKCFKVFNEIYRVRRKTWSQARDFCRMLGGDQGNADLASIHSDEEISLIKTKAIGNFVHGGYLWIGLNKRGQDGSHSWRWSDNSAVDYMNWGSNGEKPSVNENCVEYQANINFWRGSTCNGLRNWICQIDRGASVVDMNSVTTQAPQTCGDASWLYFNGSCYYFSNRKRMAYYDARKYCQSMSSDLTSVENIEEQNYLHQQIQRLILSEWWIGLDMNNRDNSFRWADGKPFTFHSWRPNEPNYVNKQETCVYIYQSDGTWNDYNCGKKISFICKKSNNTVPTPTTPVPDYNPKGFCPGGWWEYRGYCIKIFGENATDRLNWTDARDDCMSLGGNLLSIVNAQQQAFITSRLFNVSVGAMWVGLNDMFGEGRFLWRDGTPYWYSNWKHGEPNSPGYRNNGAQVSCVCACVCVLTDEYSVGKWEDAVCSEKSSYICEMHKSVSLGFVKPPATIPMGGGLCAKGWVYWNKECWLLTKQAMTWDMAQKKCSTNGASLATISDEFTQSLAFSLLSDPTENPDTAVPGGVQAWLGLKRQATSPGTSYAWITGWPVSFTNWGDHEPSDSNGTTSGCIAMDGQGFWYDVQCNYTLPALCRKTDKKPPANVTNYEGHCPVSLLQSNWVPFQSNCYFFQPKTEMATWYQADFDCRKMGAYPASIHSKEEAMFIIRRSGAYSNNEPPHSWIGLYRQLDDDTFAWSDGTPMDFMYWAEGQPSKGNGFAKELCTELTLPEGRWNDNSCNKIGFTVCKKPRVIDSKPKPIPGSNSNEVGLAVGLSCVILILGIMLVLVYNHRRGETKTKYSF</sequence>
<evidence type="ECO:0000256" key="6">
    <source>
        <dbReference type="ARBA" id="ARBA00023157"/>
    </source>
</evidence>